<dbReference type="PANTHER" id="PTHR34217:SF1">
    <property type="entry name" value="CARBOXYPEPTIDASE 1"/>
    <property type="match status" value="1"/>
</dbReference>
<dbReference type="Proteomes" id="UP000195514">
    <property type="component" value="Chromosome I"/>
</dbReference>
<dbReference type="SUPFAM" id="SSF55486">
    <property type="entry name" value="Metalloproteases ('zincins'), catalytic domain"/>
    <property type="match status" value="1"/>
</dbReference>
<reference evidence="10" key="1">
    <citation type="submission" date="2017-05" db="EMBL/GenBank/DDBJ databases">
        <authorList>
            <person name="Kirkegaard R."/>
            <person name="Mcilroy J S."/>
        </authorList>
    </citation>
    <scope>NUCLEOTIDE SEQUENCE [LARGE SCALE GENOMIC DNA]</scope>
</reference>
<evidence type="ECO:0000256" key="7">
    <source>
        <dbReference type="SAM" id="Phobius"/>
    </source>
</evidence>
<dbReference type="GO" id="GO:0006508">
    <property type="term" value="P:proteolysis"/>
    <property type="evidence" value="ECO:0007669"/>
    <property type="project" value="UniProtKB-KW"/>
</dbReference>
<keyword evidence="1 6" id="KW-0645">Protease</keyword>
<keyword evidence="2 6" id="KW-0479">Metal-binding</keyword>
<evidence type="ECO:0000256" key="1">
    <source>
        <dbReference type="ARBA" id="ARBA00022670"/>
    </source>
</evidence>
<evidence type="ECO:0000256" key="2">
    <source>
        <dbReference type="ARBA" id="ARBA00022723"/>
    </source>
</evidence>
<keyword evidence="7" id="KW-0812">Transmembrane</keyword>
<evidence type="ECO:0000313" key="9">
    <source>
        <dbReference type="EMBL" id="SMX55173.1"/>
    </source>
</evidence>
<dbReference type="NCBIfam" id="TIGR02290">
    <property type="entry name" value="M3_fam_3"/>
    <property type="match status" value="1"/>
</dbReference>
<name>A0A1Y6K6A7_9CHLR</name>
<dbReference type="RefSeq" id="WP_087862957.1">
    <property type="nucleotide sequence ID" value="NZ_LT859958.1"/>
</dbReference>
<accession>A0A1Y6K6A7</accession>
<dbReference type="Pfam" id="PF01432">
    <property type="entry name" value="Peptidase_M3"/>
    <property type="match status" value="1"/>
</dbReference>
<organism evidence="9 10">
    <name type="scientific">Candidatus Brevifilum fermentans</name>
    <dbReference type="NCBI Taxonomy" id="1986204"/>
    <lineage>
        <taxon>Bacteria</taxon>
        <taxon>Bacillati</taxon>
        <taxon>Chloroflexota</taxon>
        <taxon>Anaerolineae</taxon>
        <taxon>Anaerolineales</taxon>
        <taxon>Anaerolineaceae</taxon>
        <taxon>Candidatus Brevifilum</taxon>
    </lineage>
</organism>
<dbReference type="PANTHER" id="PTHR34217">
    <property type="entry name" value="METAL-DEPENDENT CARBOXYPEPTIDASE"/>
    <property type="match status" value="1"/>
</dbReference>
<sequence>MTPPRWDLSNVYPGLDSPELAEDIDWVKAEIKALGEFYQQEFSKLDESSSPETLNTAISVIVDRINPLLEKASTIGAYIHSFISTDSFNQAAMRLNSQFELVMVEISQVNVMLESRLGRLRAVLPAALELGGSAGEHAFPLLEIAEQSQFLMSEEKEILSNELDLSGANAWSKLQGTVTSQKTVDFELDGEVKTLPMPALINLYYHPNEDVRKRAYAAEFEAWESIKEPLAACMNGVKGWVNTLNQHRGRVDALHAPIDQARIDRETLDVMLEAMRESFPTFRRYFKAKAARFGSTALPWWNLFAPVGKLEQTYTFAEAADFIQANFEKFSPDLKTFAKTAFDHHWIDAEQRTGKRGGAFCMPVPGVKESRILCNFDGSLDQVMTMAHELGHGYHNYNMYQAGRTPLQRHTPMTMAETASIMCETVMFNAVMDTIEDPQAELALLETALIGDSQVIVDIYSRFLFEKEVFERRAKSELSADELCEIMEDAQAQTYGEGLDPAYRHKFMWTWKPHYYYAGLSFYNFPYAFGMLFGVGLYAIYEQRGADFIPDYKQLLASTGEAPAAELAARFGIDIRSRDFWVDSLAVIGQRVDRYCEL</sequence>
<keyword evidence="7" id="KW-1133">Transmembrane helix</keyword>
<keyword evidence="10" id="KW-1185">Reference proteome</keyword>
<evidence type="ECO:0000256" key="3">
    <source>
        <dbReference type="ARBA" id="ARBA00022801"/>
    </source>
</evidence>
<dbReference type="Gene3D" id="1.10.1370.30">
    <property type="match status" value="1"/>
</dbReference>
<dbReference type="KEGG" id="abat:CFX1CAM_2108"/>
<gene>
    <name evidence="9" type="ORF">CFX1CAM_2108</name>
</gene>
<dbReference type="OrthoDB" id="9766487at2"/>
<proteinExistence type="inferred from homology"/>
<evidence type="ECO:0000256" key="5">
    <source>
        <dbReference type="ARBA" id="ARBA00023049"/>
    </source>
</evidence>
<keyword evidence="4 6" id="KW-0862">Zinc</keyword>
<keyword evidence="5 6" id="KW-0482">Metalloprotease</keyword>
<protein>
    <submittedName>
        <fullName evidence="9">Oligoendopeptidase, pepF/M3 family</fullName>
    </submittedName>
</protein>
<dbReference type="InterPro" id="IPR034006">
    <property type="entry name" value="M3B_PepF_2"/>
</dbReference>
<comment type="similarity">
    <text evidence="6">Belongs to the peptidase M3 family.</text>
</comment>
<evidence type="ECO:0000256" key="4">
    <source>
        <dbReference type="ARBA" id="ARBA00022833"/>
    </source>
</evidence>
<keyword evidence="3 6" id="KW-0378">Hydrolase</keyword>
<dbReference type="GO" id="GO:0046872">
    <property type="term" value="F:metal ion binding"/>
    <property type="evidence" value="ECO:0007669"/>
    <property type="project" value="UniProtKB-UniRule"/>
</dbReference>
<dbReference type="EMBL" id="LT859958">
    <property type="protein sequence ID" value="SMX55173.1"/>
    <property type="molecule type" value="Genomic_DNA"/>
</dbReference>
<keyword evidence="7" id="KW-0472">Membrane</keyword>
<comment type="cofactor">
    <cofactor evidence="6">
        <name>Zn(2+)</name>
        <dbReference type="ChEBI" id="CHEBI:29105"/>
    </cofactor>
    <text evidence="6">Binds 1 zinc ion.</text>
</comment>
<evidence type="ECO:0000256" key="6">
    <source>
        <dbReference type="RuleBase" id="RU003435"/>
    </source>
</evidence>
<feature type="transmembrane region" description="Helical" evidence="7">
    <location>
        <begin position="515"/>
        <end position="541"/>
    </location>
</feature>
<evidence type="ECO:0000259" key="8">
    <source>
        <dbReference type="Pfam" id="PF01432"/>
    </source>
</evidence>
<dbReference type="GO" id="GO:0004181">
    <property type="term" value="F:metallocarboxypeptidase activity"/>
    <property type="evidence" value="ECO:0007669"/>
    <property type="project" value="InterPro"/>
</dbReference>
<evidence type="ECO:0000313" key="10">
    <source>
        <dbReference type="Proteomes" id="UP000195514"/>
    </source>
</evidence>
<dbReference type="AlphaFoldDB" id="A0A1Y6K6A7"/>
<dbReference type="InterPro" id="IPR001567">
    <property type="entry name" value="Pept_M3A_M3B_dom"/>
</dbReference>
<dbReference type="InterPro" id="IPR011977">
    <property type="entry name" value="Pept_M3B_clade3"/>
</dbReference>
<dbReference type="InterPro" id="IPR001333">
    <property type="entry name" value="Peptidase_M32_Taq"/>
</dbReference>
<dbReference type="GO" id="GO:0004222">
    <property type="term" value="F:metalloendopeptidase activity"/>
    <property type="evidence" value="ECO:0007669"/>
    <property type="project" value="InterPro"/>
</dbReference>
<feature type="domain" description="Peptidase M3A/M3B catalytic" evidence="8">
    <location>
        <begin position="204"/>
        <end position="585"/>
    </location>
</feature>
<dbReference type="CDD" id="cd09607">
    <property type="entry name" value="M3B_PepF"/>
    <property type="match status" value="1"/>
</dbReference>